<evidence type="ECO:0000256" key="1">
    <source>
        <dbReference type="SAM" id="MobiDB-lite"/>
    </source>
</evidence>
<feature type="region of interest" description="Disordered" evidence="1">
    <location>
        <begin position="1"/>
        <end position="21"/>
    </location>
</feature>
<evidence type="ECO:0000313" key="3">
    <source>
        <dbReference type="EMBL" id="NYH95239.1"/>
    </source>
</evidence>
<keyword evidence="4" id="KW-1185">Reference proteome</keyword>
<dbReference type="RefSeq" id="WP_179407108.1">
    <property type="nucleotide sequence ID" value="NZ_BMGF01000002.1"/>
</dbReference>
<comment type="caution">
    <text evidence="3">The sequence shown here is derived from an EMBL/GenBank/DDBJ whole genome shotgun (WGS) entry which is preliminary data.</text>
</comment>
<dbReference type="EMBL" id="JACBZF010000002">
    <property type="protein sequence ID" value="NYH95239.1"/>
    <property type="molecule type" value="Genomic_DNA"/>
</dbReference>
<feature type="region of interest" description="Disordered" evidence="1">
    <location>
        <begin position="76"/>
        <end position="116"/>
    </location>
</feature>
<reference evidence="3 4" key="1">
    <citation type="submission" date="2020-07" db="EMBL/GenBank/DDBJ databases">
        <title>Genomic Encyclopedia of Type Strains, Phase IV (KMG-IV): sequencing the most valuable type-strain genomes for metagenomic binning, comparative biology and taxonomic classification.</title>
        <authorList>
            <person name="Goeker M."/>
        </authorList>
    </citation>
    <scope>NUCLEOTIDE SEQUENCE [LARGE SCALE GENOMIC DNA]</scope>
    <source>
        <strain evidence="3 4">DSM 29043</strain>
    </source>
</reference>
<dbReference type="Proteomes" id="UP000522081">
    <property type="component" value="Unassembled WGS sequence"/>
</dbReference>
<keyword evidence="2" id="KW-0812">Transmembrane</keyword>
<feature type="transmembrane region" description="Helical" evidence="2">
    <location>
        <begin position="35"/>
        <end position="55"/>
    </location>
</feature>
<accession>A0A7Z0BTJ1</accession>
<gene>
    <name evidence="3" type="ORF">FHS75_001558</name>
</gene>
<keyword evidence="2" id="KW-1133">Transmembrane helix</keyword>
<dbReference type="AlphaFoldDB" id="A0A7Z0BTJ1"/>
<protein>
    <submittedName>
        <fullName evidence="3">Uncharacterized protein</fullName>
    </submittedName>
</protein>
<keyword evidence="2" id="KW-0472">Membrane</keyword>
<proteinExistence type="predicted"/>
<organism evidence="3 4">
    <name type="scientific">Novosphingobium marinum</name>
    <dbReference type="NCBI Taxonomy" id="1514948"/>
    <lineage>
        <taxon>Bacteria</taxon>
        <taxon>Pseudomonadati</taxon>
        <taxon>Pseudomonadota</taxon>
        <taxon>Alphaproteobacteria</taxon>
        <taxon>Sphingomonadales</taxon>
        <taxon>Sphingomonadaceae</taxon>
        <taxon>Novosphingobium</taxon>
    </lineage>
</organism>
<name>A0A7Z0BTJ1_9SPHN</name>
<evidence type="ECO:0000313" key="4">
    <source>
        <dbReference type="Proteomes" id="UP000522081"/>
    </source>
</evidence>
<sequence length="116" mass="12384">MASEPPKAMVPSVQAPQHFVPPTGREMRTQAVHRLQVGLLGLCAMLLLVGLANIVMDRARLVEERDPVEEIIAAQQEEAKKPATDPLADIGVVPAADPSATPEPVEIEPIEPGPVE</sequence>
<evidence type="ECO:0000256" key="2">
    <source>
        <dbReference type="SAM" id="Phobius"/>
    </source>
</evidence>